<dbReference type="AlphaFoldDB" id="A0A0F9LZ00"/>
<evidence type="ECO:0008006" key="2">
    <source>
        <dbReference type="Google" id="ProtNLM"/>
    </source>
</evidence>
<dbReference type="InterPro" id="IPR029063">
    <property type="entry name" value="SAM-dependent_MTases_sf"/>
</dbReference>
<proteinExistence type="predicted"/>
<gene>
    <name evidence="1" type="ORF">LCGC14_1219840</name>
</gene>
<accession>A0A0F9LZ00</accession>
<reference evidence="1" key="1">
    <citation type="journal article" date="2015" name="Nature">
        <title>Complex archaea that bridge the gap between prokaryotes and eukaryotes.</title>
        <authorList>
            <person name="Spang A."/>
            <person name="Saw J.H."/>
            <person name="Jorgensen S.L."/>
            <person name="Zaremba-Niedzwiedzka K."/>
            <person name="Martijn J."/>
            <person name="Lind A.E."/>
            <person name="van Eijk R."/>
            <person name="Schleper C."/>
            <person name="Guy L."/>
            <person name="Ettema T.J."/>
        </authorList>
    </citation>
    <scope>NUCLEOTIDE SEQUENCE</scope>
</reference>
<name>A0A0F9LZ00_9ZZZZ</name>
<dbReference type="EMBL" id="LAZR01006412">
    <property type="protein sequence ID" value="KKM92296.1"/>
    <property type="molecule type" value="Genomic_DNA"/>
</dbReference>
<organism evidence="1">
    <name type="scientific">marine sediment metagenome</name>
    <dbReference type="NCBI Taxonomy" id="412755"/>
    <lineage>
        <taxon>unclassified sequences</taxon>
        <taxon>metagenomes</taxon>
        <taxon>ecological metagenomes</taxon>
    </lineage>
</organism>
<protein>
    <recommendedName>
        <fullName evidence="2">Methyltransferase domain-containing protein</fullName>
    </recommendedName>
</protein>
<comment type="caution">
    <text evidence="1">The sequence shown here is derived from an EMBL/GenBank/DDBJ whole genome shotgun (WGS) entry which is preliminary data.</text>
</comment>
<dbReference type="SUPFAM" id="SSF53335">
    <property type="entry name" value="S-adenosyl-L-methionine-dependent methyltransferases"/>
    <property type="match status" value="1"/>
</dbReference>
<evidence type="ECO:0000313" key="1">
    <source>
        <dbReference type="EMBL" id="KKM92296.1"/>
    </source>
</evidence>
<dbReference type="Pfam" id="PF13489">
    <property type="entry name" value="Methyltransf_23"/>
    <property type="match status" value="1"/>
</dbReference>
<sequence length="236" mass="28122">MNEKANPEEIRKKAKKYWRQTFFHPTHSLDTTKVLRMKDDKLLKKLYEILDYREKLYNYKSNMAWDKLYGNVLDFGCGSCPDGHYFLKYKLINRLTIADIVPSNILVSLRHLSLVSKNISAFLWDDIEDLNYLNIYNIIYSGGVLHHIPDVKKIVNKLKYHLEYPDGMFIIMLYTYELYPKEKMYLGSIPKDAEGPYCRGYNFNDVLELFGDNMHIDETKTFYDGKYCRYIIKWNP</sequence>
<dbReference type="Gene3D" id="3.40.50.150">
    <property type="entry name" value="Vaccinia Virus protein VP39"/>
    <property type="match status" value="1"/>
</dbReference>